<keyword evidence="4" id="KW-1185">Reference proteome</keyword>
<feature type="domain" description="Tyr recombinase" evidence="2">
    <location>
        <begin position="118"/>
        <end position="321"/>
    </location>
</feature>
<keyword evidence="1" id="KW-0233">DNA recombination</keyword>
<proteinExistence type="predicted"/>
<dbReference type="EMBL" id="JBHUMP010000051">
    <property type="protein sequence ID" value="MFD2741728.1"/>
    <property type="molecule type" value="Genomic_DNA"/>
</dbReference>
<protein>
    <recommendedName>
        <fullName evidence="2">Tyr recombinase domain-containing protein</fullName>
    </recommendedName>
</protein>
<organism evidence="3 4">
    <name type="scientific">Sulfitobacter aestuarii</name>
    <dbReference type="NCBI Taxonomy" id="2161676"/>
    <lineage>
        <taxon>Bacteria</taxon>
        <taxon>Pseudomonadati</taxon>
        <taxon>Pseudomonadota</taxon>
        <taxon>Alphaproteobacteria</taxon>
        <taxon>Rhodobacterales</taxon>
        <taxon>Roseobacteraceae</taxon>
        <taxon>Sulfitobacter</taxon>
    </lineage>
</organism>
<gene>
    <name evidence="3" type="ORF">ACFSUD_19425</name>
</gene>
<reference evidence="4" key="1">
    <citation type="journal article" date="2019" name="Int. J. Syst. Evol. Microbiol.">
        <title>The Global Catalogue of Microorganisms (GCM) 10K type strain sequencing project: providing services to taxonomists for standard genome sequencing and annotation.</title>
        <authorList>
            <consortium name="The Broad Institute Genomics Platform"/>
            <consortium name="The Broad Institute Genome Sequencing Center for Infectious Disease"/>
            <person name="Wu L."/>
            <person name="Ma J."/>
        </authorList>
    </citation>
    <scope>NUCLEOTIDE SEQUENCE [LARGE SCALE GENOMIC DNA]</scope>
    <source>
        <strain evidence="4">TISTR 2562</strain>
    </source>
</reference>
<sequence>MWAALFAEGNPLDDRGPLVHLRETSRKSLALRYGQWLCWLSLEKPCSLESPPPSRVTRPTLRQWLATLDRLAPMTRLMLAEAVLRVTMAAAPELDWSQETRLRAQLKAAAGRGKQTRKVGRVLSSAVLLEAGLNLAESAATSSGGPLFSATRMRDGAMIALLALVPMRRRALAGLALGSSVFVASDQILIAISSELDKMGIPWEAEVPPQVLPILRRYIDEARPFLASRGPGGLRNLWLDRKGNGLSYASIGPQIARQTSKMTGISVPPHFFRDAAATTLARISPQGAKLIRPVLGHRGFSTAQRHYNHAQTIEAGRDYATLIKKLKETRP</sequence>
<dbReference type="Proteomes" id="UP001597474">
    <property type="component" value="Unassembled WGS sequence"/>
</dbReference>
<dbReference type="Gene3D" id="1.10.443.10">
    <property type="entry name" value="Intergrase catalytic core"/>
    <property type="match status" value="1"/>
</dbReference>
<dbReference type="RefSeq" id="WP_386376155.1">
    <property type="nucleotide sequence ID" value="NZ_JBHUMP010000051.1"/>
</dbReference>
<dbReference type="InterPro" id="IPR002104">
    <property type="entry name" value="Integrase_catalytic"/>
</dbReference>
<name>A0ABW5U8R3_9RHOB</name>
<evidence type="ECO:0000256" key="1">
    <source>
        <dbReference type="ARBA" id="ARBA00023172"/>
    </source>
</evidence>
<accession>A0ABW5U8R3</accession>
<dbReference type="PROSITE" id="PS51898">
    <property type="entry name" value="TYR_RECOMBINASE"/>
    <property type="match status" value="1"/>
</dbReference>
<dbReference type="SUPFAM" id="SSF56349">
    <property type="entry name" value="DNA breaking-rejoining enzymes"/>
    <property type="match status" value="1"/>
</dbReference>
<dbReference type="InterPro" id="IPR013762">
    <property type="entry name" value="Integrase-like_cat_sf"/>
</dbReference>
<evidence type="ECO:0000313" key="3">
    <source>
        <dbReference type="EMBL" id="MFD2741728.1"/>
    </source>
</evidence>
<comment type="caution">
    <text evidence="3">The sequence shown here is derived from an EMBL/GenBank/DDBJ whole genome shotgun (WGS) entry which is preliminary data.</text>
</comment>
<evidence type="ECO:0000259" key="2">
    <source>
        <dbReference type="PROSITE" id="PS51898"/>
    </source>
</evidence>
<evidence type="ECO:0000313" key="4">
    <source>
        <dbReference type="Proteomes" id="UP001597474"/>
    </source>
</evidence>
<dbReference type="InterPro" id="IPR011010">
    <property type="entry name" value="DNA_brk_join_enz"/>
</dbReference>